<gene>
    <name evidence="2" type="ORF">ACH4F9_13955</name>
</gene>
<proteinExistence type="predicted"/>
<evidence type="ECO:0000313" key="2">
    <source>
        <dbReference type="EMBL" id="MFH8546099.1"/>
    </source>
</evidence>
<evidence type="ECO:0000256" key="1">
    <source>
        <dbReference type="SAM" id="MobiDB-lite"/>
    </source>
</evidence>
<dbReference type="Proteomes" id="UP001610818">
    <property type="component" value="Unassembled WGS sequence"/>
</dbReference>
<accession>A0ABW7QPF8</accession>
<dbReference type="EMBL" id="JBIRGQ010000002">
    <property type="protein sequence ID" value="MFH8546099.1"/>
    <property type="molecule type" value="Genomic_DNA"/>
</dbReference>
<feature type="compositionally biased region" description="Basic and acidic residues" evidence="1">
    <location>
        <begin position="33"/>
        <end position="47"/>
    </location>
</feature>
<reference evidence="2 3" key="1">
    <citation type="submission" date="2024-10" db="EMBL/GenBank/DDBJ databases">
        <title>The Natural Products Discovery Center: Release of the First 8490 Sequenced Strains for Exploring Actinobacteria Biosynthetic Diversity.</title>
        <authorList>
            <person name="Kalkreuter E."/>
            <person name="Kautsar S.A."/>
            <person name="Yang D."/>
            <person name="Bader C.D."/>
            <person name="Teijaro C.N."/>
            <person name="Fluegel L."/>
            <person name="Davis C.M."/>
            <person name="Simpson J.R."/>
            <person name="Lauterbach L."/>
            <person name="Steele A.D."/>
            <person name="Gui C."/>
            <person name="Meng S."/>
            <person name="Li G."/>
            <person name="Viehrig K."/>
            <person name="Ye F."/>
            <person name="Su P."/>
            <person name="Kiefer A.F."/>
            <person name="Nichols A."/>
            <person name="Cepeda A.J."/>
            <person name="Yan W."/>
            <person name="Fan B."/>
            <person name="Jiang Y."/>
            <person name="Adhikari A."/>
            <person name="Zheng C.-J."/>
            <person name="Schuster L."/>
            <person name="Cowan T.M."/>
            <person name="Smanski M.J."/>
            <person name="Chevrette M.G."/>
            <person name="De Carvalho L.P.S."/>
            <person name="Shen B."/>
        </authorList>
    </citation>
    <scope>NUCLEOTIDE SEQUENCE [LARGE SCALE GENOMIC DNA]</scope>
    <source>
        <strain evidence="2 3">NPDC017990</strain>
    </source>
</reference>
<sequence>MPKFELAKLDYELQRESANVVNTPKGKGPQRPPEMKSEPGTERKTDLVELETQDSENSKTK</sequence>
<name>A0ABW7QPF8_9ACTN</name>
<protein>
    <submittedName>
        <fullName evidence="2">Uncharacterized protein</fullName>
    </submittedName>
</protein>
<keyword evidence="3" id="KW-1185">Reference proteome</keyword>
<comment type="caution">
    <text evidence="2">The sequence shown here is derived from an EMBL/GenBank/DDBJ whole genome shotgun (WGS) entry which is preliminary data.</text>
</comment>
<organism evidence="2 3">
    <name type="scientific">Streptomyces longisporoflavus</name>
    <dbReference type="NCBI Taxonomy" id="28044"/>
    <lineage>
        <taxon>Bacteria</taxon>
        <taxon>Bacillati</taxon>
        <taxon>Actinomycetota</taxon>
        <taxon>Actinomycetes</taxon>
        <taxon>Kitasatosporales</taxon>
        <taxon>Streptomycetaceae</taxon>
        <taxon>Streptomyces</taxon>
    </lineage>
</organism>
<dbReference type="RefSeq" id="WP_397711408.1">
    <property type="nucleotide sequence ID" value="NZ_JBIRGN010000002.1"/>
</dbReference>
<feature type="region of interest" description="Disordered" evidence="1">
    <location>
        <begin position="15"/>
        <end position="61"/>
    </location>
</feature>
<evidence type="ECO:0000313" key="3">
    <source>
        <dbReference type="Proteomes" id="UP001610818"/>
    </source>
</evidence>